<dbReference type="AlphaFoldDB" id="A0A9D2F1T1"/>
<evidence type="ECO:0000313" key="2">
    <source>
        <dbReference type="Proteomes" id="UP000824031"/>
    </source>
</evidence>
<dbReference type="PROSITE" id="PS51257">
    <property type="entry name" value="PROKAR_LIPOPROTEIN"/>
    <property type="match status" value="1"/>
</dbReference>
<dbReference type="Proteomes" id="UP000824031">
    <property type="component" value="Unassembled WGS sequence"/>
</dbReference>
<organism evidence="1 2">
    <name type="scientific">Candidatus Gemmiger excrementavium</name>
    <dbReference type="NCBI Taxonomy" id="2838608"/>
    <lineage>
        <taxon>Bacteria</taxon>
        <taxon>Bacillati</taxon>
        <taxon>Bacillota</taxon>
        <taxon>Clostridia</taxon>
        <taxon>Eubacteriales</taxon>
        <taxon>Gemmiger</taxon>
    </lineage>
</organism>
<dbReference type="EMBL" id="DXBO01000030">
    <property type="protein sequence ID" value="HIZ47592.1"/>
    <property type="molecule type" value="Genomic_DNA"/>
</dbReference>
<sequence length="76" mass="7904">MKEFWNKWKRPILFTAGGALVGLIYYALAGCPTGSCAITSNPINTMVYTGLIGLLLSGSLGGCCCSGGSCSRKPPE</sequence>
<reference evidence="1" key="1">
    <citation type="journal article" date="2021" name="PeerJ">
        <title>Extensive microbial diversity within the chicken gut microbiome revealed by metagenomics and culture.</title>
        <authorList>
            <person name="Gilroy R."/>
            <person name="Ravi A."/>
            <person name="Getino M."/>
            <person name="Pursley I."/>
            <person name="Horton D.L."/>
            <person name="Alikhan N.F."/>
            <person name="Baker D."/>
            <person name="Gharbi K."/>
            <person name="Hall N."/>
            <person name="Watson M."/>
            <person name="Adriaenssens E.M."/>
            <person name="Foster-Nyarko E."/>
            <person name="Jarju S."/>
            <person name="Secka A."/>
            <person name="Antonio M."/>
            <person name="Oren A."/>
            <person name="Chaudhuri R.R."/>
            <person name="La Ragione R."/>
            <person name="Hildebrand F."/>
            <person name="Pallen M.J."/>
        </authorList>
    </citation>
    <scope>NUCLEOTIDE SEQUENCE</scope>
    <source>
        <strain evidence="1">3436</strain>
    </source>
</reference>
<comment type="caution">
    <text evidence="1">The sequence shown here is derived from an EMBL/GenBank/DDBJ whole genome shotgun (WGS) entry which is preliminary data.</text>
</comment>
<protein>
    <submittedName>
        <fullName evidence="1">Uncharacterized protein</fullName>
    </submittedName>
</protein>
<accession>A0A9D2F1T1</accession>
<reference evidence="1" key="2">
    <citation type="submission" date="2021-04" db="EMBL/GenBank/DDBJ databases">
        <authorList>
            <person name="Gilroy R."/>
        </authorList>
    </citation>
    <scope>NUCLEOTIDE SEQUENCE</scope>
    <source>
        <strain evidence="1">3436</strain>
    </source>
</reference>
<proteinExistence type="predicted"/>
<gene>
    <name evidence="1" type="ORF">H9810_02585</name>
</gene>
<evidence type="ECO:0000313" key="1">
    <source>
        <dbReference type="EMBL" id="HIZ47592.1"/>
    </source>
</evidence>
<name>A0A9D2F1T1_9FIRM</name>